<sequence>DIKVLGCVELVSGAIREAAGMGR</sequence>
<protein>
    <submittedName>
        <fullName evidence="1">Uncharacterized protein</fullName>
    </submittedName>
</protein>
<organism evidence="1">
    <name type="scientific">marine sediment metagenome</name>
    <dbReference type="NCBI Taxonomy" id="412755"/>
    <lineage>
        <taxon>unclassified sequences</taxon>
        <taxon>metagenomes</taxon>
        <taxon>ecological metagenomes</taxon>
    </lineage>
</organism>
<dbReference type="EMBL" id="LAZR01069771">
    <property type="protein sequence ID" value="KKK47054.1"/>
    <property type="molecule type" value="Genomic_DNA"/>
</dbReference>
<evidence type="ECO:0000313" key="1">
    <source>
        <dbReference type="EMBL" id="KKK47054.1"/>
    </source>
</evidence>
<name>A0A0F8XYK3_9ZZZZ</name>
<reference evidence="1" key="1">
    <citation type="journal article" date="2015" name="Nature">
        <title>Complex archaea that bridge the gap between prokaryotes and eukaryotes.</title>
        <authorList>
            <person name="Spang A."/>
            <person name="Saw J.H."/>
            <person name="Jorgensen S.L."/>
            <person name="Zaremba-Niedzwiedzka K."/>
            <person name="Martijn J."/>
            <person name="Lind A.E."/>
            <person name="van Eijk R."/>
            <person name="Schleper C."/>
            <person name="Guy L."/>
            <person name="Ettema T.J."/>
        </authorList>
    </citation>
    <scope>NUCLEOTIDE SEQUENCE</scope>
</reference>
<gene>
    <name evidence="1" type="ORF">LCGC14_3159040</name>
</gene>
<feature type="non-terminal residue" evidence="1">
    <location>
        <position position="1"/>
    </location>
</feature>
<proteinExistence type="predicted"/>
<dbReference type="AlphaFoldDB" id="A0A0F8XYK3"/>
<comment type="caution">
    <text evidence="1">The sequence shown here is derived from an EMBL/GenBank/DDBJ whole genome shotgun (WGS) entry which is preliminary data.</text>
</comment>
<accession>A0A0F8XYK3</accession>